<keyword evidence="2" id="KW-1185">Reference proteome</keyword>
<evidence type="ECO:0000313" key="1">
    <source>
        <dbReference type="EMBL" id="MFC5060837.1"/>
    </source>
</evidence>
<gene>
    <name evidence="1" type="ORF">ACFPBZ_01360</name>
</gene>
<dbReference type="Pfam" id="PF04328">
    <property type="entry name" value="Sel_put"/>
    <property type="match status" value="1"/>
</dbReference>
<dbReference type="InterPro" id="IPR007423">
    <property type="entry name" value="Sel_put"/>
</dbReference>
<proteinExistence type="predicted"/>
<protein>
    <submittedName>
        <fullName evidence="1">YbdD/YjiX family protein</fullName>
    </submittedName>
</protein>
<sequence>MGPWRGLRWWWRGVIGADAYERYVESHHRRGHTHPPMGEREFWRARVDAQETNPQGRCC</sequence>
<name>A0ABV9YGT7_9PSEU</name>
<reference evidence="2" key="1">
    <citation type="journal article" date="2019" name="Int. J. Syst. Evol. Microbiol.">
        <title>The Global Catalogue of Microorganisms (GCM) 10K type strain sequencing project: providing services to taxonomists for standard genome sequencing and annotation.</title>
        <authorList>
            <consortium name="The Broad Institute Genomics Platform"/>
            <consortium name="The Broad Institute Genome Sequencing Center for Infectious Disease"/>
            <person name="Wu L."/>
            <person name="Ma J."/>
        </authorList>
    </citation>
    <scope>NUCLEOTIDE SEQUENCE [LARGE SCALE GENOMIC DNA]</scope>
    <source>
        <strain evidence="2">CGMCC 4.7093</strain>
    </source>
</reference>
<organism evidence="1 2">
    <name type="scientific">Actinomycetospora atypica</name>
    <dbReference type="NCBI Taxonomy" id="1290095"/>
    <lineage>
        <taxon>Bacteria</taxon>
        <taxon>Bacillati</taxon>
        <taxon>Actinomycetota</taxon>
        <taxon>Actinomycetes</taxon>
        <taxon>Pseudonocardiales</taxon>
        <taxon>Pseudonocardiaceae</taxon>
        <taxon>Actinomycetospora</taxon>
    </lineage>
</organism>
<comment type="caution">
    <text evidence="1">The sequence shown here is derived from an EMBL/GenBank/DDBJ whole genome shotgun (WGS) entry which is preliminary data.</text>
</comment>
<accession>A0ABV9YGT7</accession>
<dbReference type="Proteomes" id="UP001595947">
    <property type="component" value="Unassembled WGS sequence"/>
</dbReference>
<evidence type="ECO:0000313" key="2">
    <source>
        <dbReference type="Proteomes" id="UP001595947"/>
    </source>
</evidence>
<dbReference type="EMBL" id="JBHSIV010000001">
    <property type="protein sequence ID" value="MFC5060837.1"/>
    <property type="molecule type" value="Genomic_DNA"/>
</dbReference>
<dbReference type="RefSeq" id="WP_378034175.1">
    <property type="nucleotide sequence ID" value="NZ_JBHSIV010000001.1"/>
</dbReference>